<dbReference type="Pfam" id="PF03392">
    <property type="entry name" value="OS-D"/>
    <property type="match status" value="1"/>
</dbReference>
<reference evidence="2 3" key="1">
    <citation type="submission" date="2017-03" db="EMBL/GenBank/DDBJ databases">
        <title>Genome of the blue death feigning beetle - Asbolus verrucosus.</title>
        <authorList>
            <person name="Rider S.D."/>
        </authorList>
    </citation>
    <scope>NUCLEOTIDE SEQUENCE [LARGE SCALE GENOMIC DNA]</scope>
    <source>
        <strain evidence="2">Butters</strain>
        <tissue evidence="2">Head and leg muscle</tissue>
    </source>
</reference>
<name>A0A482WA40_ASBVE</name>
<dbReference type="OrthoDB" id="6697340at2759"/>
<feature type="signal peptide" evidence="1">
    <location>
        <begin position="1"/>
        <end position="18"/>
    </location>
</feature>
<comment type="caution">
    <text evidence="2">The sequence shown here is derived from an EMBL/GenBank/DDBJ whole genome shotgun (WGS) entry which is preliminary data.</text>
</comment>
<dbReference type="STRING" id="1661398.A0A482WA40"/>
<dbReference type="AlphaFoldDB" id="A0A482WA40"/>
<dbReference type="Gene3D" id="1.10.2080.10">
    <property type="entry name" value="Insect odorant-binding protein A10/Ejaculatory bulb-specific protein 3"/>
    <property type="match status" value="1"/>
</dbReference>
<protein>
    <submittedName>
        <fullName evidence="2">OS-D domain containing protein</fullName>
    </submittedName>
</protein>
<keyword evidence="3" id="KW-1185">Reference proteome</keyword>
<feature type="non-terminal residue" evidence="2">
    <location>
        <position position="123"/>
    </location>
</feature>
<dbReference type="PANTHER" id="PTHR11257">
    <property type="entry name" value="CHEMOSENSORY PROTEIN-RELATED"/>
    <property type="match status" value="1"/>
</dbReference>
<dbReference type="SUPFAM" id="SSF100910">
    <property type="entry name" value="Chemosensory protein Csp2"/>
    <property type="match status" value="1"/>
</dbReference>
<dbReference type="EMBL" id="QDEB01011219">
    <property type="protein sequence ID" value="RZC42062.1"/>
    <property type="molecule type" value="Genomic_DNA"/>
</dbReference>
<dbReference type="InterPro" id="IPR005055">
    <property type="entry name" value="A10/PebIII"/>
</dbReference>
<organism evidence="2 3">
    <name type="scientific">Asbolus verrucosus</name>
    <name type="common">Desert ironclad beetle</name>
    <dbReference type="NCBI Taxonomy" id="1661398"/>
    <lineage>
        <taxon>Eukaryota</taxon>
        <taxon>Metazoa</taxon>
        <taxon>Ecdysozoa</taxon>
        <taxon>Arthropoda</taxon>
        <taxon>Hexapoda</taxon>
        <taxon>Insecta</taxon>
        <taxon>Pterygota</taxon>
        <taxon>Neoptera</taxon>
        <taxon>Endopterygota</taxon>
        <taxon>Coleoptera</taxon>
        <taxon>Polyphaga</taxon>
        <taxon>Cucujiformia</taxon>
        <taxon>Tenebrionidae</taxon>
        <taxon>Pimeliinae</taxon>
        <taxon>Asbolus</taxon>
    </lineage>
</organism>
<evidence type="ECO:0000313" key="2">
    <source>
        <dbReference type="EMBL" id="RZC42062.1"/>
    </source>
</evidence>
<dbReference type="Proteomes" id="UP000292052">
    <property type="component" value="Unassembled WGS sequence"/>
</dbReference>
<evidence type="ECO:0000256" key="1">
    <source>
        <dbReference type="SAM" id="SignalP"/>
    </source>
</evidence>
<sequence length="123" mass="14201">MKVTVSLLLFYVFTFVSSENKVNLDEILGNDTLIQAYFDCFMDKGDCPPEGDALKVRIPHVLENGCPECTEEIKKNVWKVITHLIKNKPDLWQQLESKYDPQGKFKEKYFKQLSEKLAENGPT</sequence>
<keyword evidence="1" id="KW-0732">Signal</keyword>
<feature type="chain" id="PRO_5019758518" evidence="1">
    <location>
        <begin position="19"/>
        <end position="123"/>
    </location>
</feature>
<gene>
    <name evidence="2" type="ORF">BDFB_010183</name>
</gene>
<dbReference type="PANTHER" id="PTHR11257:SF12">
    <property type="entry name" value="EJACULATORY BULB-SPECIFIC PROTEIN 3-RELATED"/>
    <property type="match status" value="1"/>
</dbReference>
<proteinExistence type="predicted"/>
<dbReference type="InterPro" id="IPR036682">
    <property type="entry name" value="OS_D_A10/PebIII_sf"/>
</dbReference>
<accession>A0A482WA40</accession>
<evidence type="ECO:0000313" key="3">
    <source>
        <dbReference type="Proteomes" id="UP000292052"/>
    </source>
</evidence>